<dbReference type="Proteomes" id="UP000325579">
    <property type="component" value="Unassembled WGS sequence"/>
</dbReference>
<evidence type="ECO:0000256" key="3">
    <source>
        <dbReference type="PROSITE-ProRule" id="PRU00023"/>
    </source>
</evidence>
<dbReference type="AlphaFoldDB" id="A0A5N7DE82"/>
<dbReference type="EMBL" id="ML736765">
    <property type="protein sequence ID" value="KAE8404691.1"/>
    <property type="molecule type" value="Genomic_DNA"/>
</dbReference>
<keyword evidence="2 3" id="KW-0040">ANK repeat</keyword>
<gene>
    <name evidence="4" type="ORF">BDV37DRAFT_246702</name>
</gene>
<keyword evidence="1" id="KW-0677">Repeat</keyword>
<reference evidence="4 5" key="1">
    <citation type="submission" date="2019-04" db="EMBL/GenBank/DDBJ databases">
        <authorList>
            <consortium name="DOE Joint Genome Institute"/>
            <person name="Mondo S."/>
            <person name="Kjaerbolling I."/>
            <person name="Vesth T."/>
            <person name="Frisvad J.C."/>
            <person name="Nybo J.L."/>
            <person name="Theobald S."/>
            <person name="Kildgaard S."/>
            <person name="Isbrandt T."/>
            <person name="Kuo A."/>
            <person name="Sato A."/>
            <person name="Lyhne E.K."/>
            <person name="Kogle M.E."/>
            <person name="Wiebenga A."/>
            <person name="Kun R.S."/>
            <person name="Lubbers R.J."/>
            <person name="Makela M.R."/>
            <person name="Barry K."/>
            <person name="Chovatia M."/>
            <person name="Clum A."/>
            <person name="Daum C."/>
            <person name="Haridas S."/>
            <person name="He G."/>
            <person name="LaButti K."/>
            <person name="Lipzen A."/>
            <person name="Riley R."/>
            <person name="Salamov A."/>
            <person name="Simmons B.A."/>
            <person name="Magnuson J.K."/>
            <person name="Henrissat B."/>
            <person name="Mortensen U.H."/>
            <person name="Larsen T.O."/>
            <person name="Devries R.P."/>
            <person name="Grigoriev I.V."/>
            <person name="Machida M."/>
            <person name="Baker S.E."/>
            <person name="Andersen M.R."/>
            <person name="Cantor M.N."/>
            <person name="Hua S.X."/>
        </authorList>
    </citation>
    <scope>NUCLEOTIDE SEQUENCE [LARGE SCALE GENOMIC DNA]</scope>
    <source>
        <strain evidence="4 5">CBS 119388</strain>
    </source>
</reference>
<accession>A0A5N7DE82</accession>
<dbReference type="SUPFAM" id="SSF48403">
    <property type="entry name" value="Ankyrin repeat"/>
    <property type="match status" value="1"/>
</dbReference>
<dbReference type="PANTHER" id="PTHR24198">
    <property type="entry name" value="ANKYRIN REPEAT AND PROTEIN KINASE DOMAIN-CONTAINING PROTEIN"/>
    <property type="match status" value="1"/>
</dbReference>
<sequence length="409" mass="46040">MARLDQLPLELLILTAQSLHNQKDISALVRTNKTLHHALYAFLCRFNVEHHRSSALLWAARNGYTDLVTRMLDAGANISSYESPTEATYDPDNLVDLSEVNPLLAAAQGGHLGTLRAMLSEKRPGRASSPAQLRTVFHWAIRSRTSDLVELMIENNAPLDPAGKHHMALSALSVAIDSGNNSIIPRLLELGARSGFYESPCPVELAICTDQPQLVELLLKHGMQPHDNEGLGHIIRRNDKALLQLLLDYGLKLKFYFEPLFIAIMEGQYEMVEMLIDNEVNPNLTHSLNTRDEEGYDEIYNLGPVGFAIHFRHLDILKLLLDKDVPPGRSDMQLAAERKYEEAMVLLSKFADQELHDRIGAIDLWMTEQVWNVLDDPDFRMPATSYEIEDPITPPTGRQKGYCLNSFIL</sequence>
<dbReference type="RefSeq" id="XP_031942010.1">
    <property type="nucleotide sequence ID" value="XM_032081781.1"/>
</dbReference>
<evidence type="ECO:0000256" key="2">
    <source>
        <dbReference type="ARBA" id="ARBA00023043"/>
    </source>
</evidence>
<dbReference type="InterPro" id="IPR036770">
    <property type="entry name" value="Ankyrin_rpt-contain_sf"/>
</dbReference>
<dbReference type="Gene3D" id="1.25.40.20">
    <property type="entry name" value="Ankyrin repeat-containing domain"/>
    <property type="match status" value="1"/>
</dbReference>
<dbReference type="Pfam" id="PF12796">
    <property type="entry name" value="Ank_2"/>
    <property type="match status" value="1"/>
</dbReference>
<protein>
    <submittedName>
        <fullName evidence="4">Ankyrin repeat protein</fullName>
    </submittedName>
</protein>
<keyword evidence="5" id="KW-1185">Reference proteome</keyword>
<dbReference type="OrthoDB" id="4772757at2759"/>
<evidence type="ECO:0000313" key="4">
    <source>
        <dbReference type="EMBL" id="KAE8404691.1"/>
    </source>
</evidence>
<dbReference type="PROSITE" id="PS50088">
    <property type="entry name" value="ANK_REPEAT"/>
    <property type="match status" value="1"/>
</dbReference>
<organism evidence="4 5">
    <name type="scientific">Aspergillus pseudonomiae</name>
    <dbReference type="NCBI Taxonomy" id="1506151"/>
    <lineage>
        <taxon>Eukaryota</taxon>
        <taxon>Fungi</taxon>
        <taxon>Dikarya</taxon>
        <taxon>Ascomycota</taxon>
        <taxon>Pezizomycotina</taxon>
        <taxon>Eurotiomycetes</taxon>
        <taxon>Eurotiomycetidae</taxon>
        <taxon>Eurotiales</taxon>
        <taxon>Aspergillaceae</taxon>
        <taxon>Aspergillus</taxon>
        <taxon>Aspergillus subgen. Circumdati</taxon>
    </lineage>
</organism>
<evidence type="ECO:0000313" key="5">
    <source>
        <dbReference type="Proteomes" id="UP000325579"/>
    </source>
</evidence>
<dbReference type="GeneID" id="43666472"/>
<feature type="repeat" description="ANK" evidence="3">
    <location>
        <begin position="51"/>
        <end position="83"/>
    </location>
</feature>
<proteinExistence type="predicted"/>
<dbReference type="SMART" id="SM00248">
    <property type="entry name" value="ANK"/>
    <property type="match status" value="7"/>
</dbReference>
<name>A0A5N7DE82_9EURO</name>
<evidence type="ECO:0000256" key="1">
    <source>
        <dbReference type="ARBA" id="ARBA00022737"/>
    </source>
</evidence>
<dbReference type="PANTHER" id="PTHR24198:SF165">
    <property type="entry name" value="ANKYRIN REPEAT-CONTAINING PROTEIN-RELATED"/>
    <property type="match status" value="1"/>
</dbReference>
<dbReference type="InterPro" id="IPR002110">
    <property type="entry name" value="Ankyrin_rpt"/>
</dbReference>